<sequence length="83" mass="9811">MSRIDSTSYNRYRSSWRGIACGKCSHPLKGYDLSTFEMFPGFKHESQLMMCFIAEHIALTLWTDLQWASMDARYFRALKHILR</sequence>
<keyword evidence="2" id="KW-1185">Reference proteome</keyword>
<reference evidence="1" key="1">
    <citation type="submission" date="2014-09" db="EMBL/GenBank/DDBJ databases">
        <title>Draft genome sequence of an oleaginous Mucoromycotina fungus Mucor ambiguus NBRC6742.</title>
        <authorList>
            <person name="Takeda I."/>
            <person name="Yamane N."/>
            <person name="Morita T."/>
            <person name="Tamano K."/>
            <person name="Machida M."/>
            <person name="Baker S."/>
            <person name="Koike H."/>
        </authorList>
    </citation>
    <scope>NUCLEOTIDE SEQUENCE</scope>
    <source>
        <strain evidence="1">NBRC 6742</strain>
    </source>
</reference>
<accession>A0A0C9MNB7</accession>
<evidence type="ECO:0000313" key="2">
    <source>
        <dbReference type="Proteomes" id="UP000053815"/>
    </source>
</evidence>
<gene>
    <name evidence="1" type="ORF">MAM1_0041d02932</name>
</gene>
<dbReference type="AlphaFoldDB" id="A0A0C9MNB7"/>
<dbReference type="EMBL" id="DF836330">
    <property type="protein sequence ID" value="GAN03478.1"/>
    <property type="molecule type" value="Genomic_DNA"/>
</dbReference>
<evidence type="ECO:0000313" key="1">
    <source>
        <dbReference type="EMBL" id="GAN03478.1"/>
    </source>
</evidence>
<dbReference type="Proteomes" id="UP000053815">
    <property type="component" value="Unassembled WGS sequence"/>
</dbReference>
<protein>
    <submittedName>
        <fullName evidence="1">Uncharacterized protein</fullName>
    </submittedName>
</protein>
<organism evidence="1">
    <name type="scientific">Mucor ambiguus</name>
    <dbReference type="NCBI Taxonomy" id="91626"/>
    <lineage>
        <taxon>Eukaryota</taxon>
        <taxon>Fungi</taxon>
        <taxon>Fungi incertae sedis</taxon>
        <taxon>Mucoromycota</taxon>
        <taxon>Mucoromycotina</taxon>
        <taxon>Mucoromycetes</taxon>
        <taxon>Mucorales</taxon>
        <taxon>Mucorineae</taxon>
        <taxon>Mucoraceae</taxon>
        <taxon>Mucor</taxon>
    </lineage>
</organism>
<name>A0A0C9MNB7_9FUNG</name>
<proteinExistence type="predicted"/>